<reference evidence="11 12" key="1">
    <citation type="submission" date="2016-02" db="EMBL/GenBank/DDBJ databases">
        <title>Genome analysis of coral dinoflagellate symbionts highlights evolutionary adaptations to a symbiotic lifestyle.</title>
        <authorList>
            <person name="Aranda M."/>
            <person name="Li Y."/>
            <person name="Liew Y.J."/>
            <person name="Baumgarten S."/>
            <person name="Simakov O."/>
            <person name="Wilson M."/>
            <person name="Piel J."/>
            <person name="Ashoor H."/>
            <person name="Bougouffa S."/>
            <person name="Bajic V.B."/>
            <person name="Ryu T."/>
            <person name="Ravasi T."/>
            <person name="Bayer T."/>
            <person name="Micklem G."/>
            <person name="Kim H."/>
            <person name="Bhak J."/>
            <person name="Lajeunesse T.C."/>
            <person name="Voolstra C.R."/>
        </authorList>
    </citation>
    <scope>NUCLEOTIDE SEQUENCE [LARGE SCALE GENOMIC DNA]</scope>
    <source>
        <strain evidence="11 12">CCMP2467</strain>
    </source>
</reference>
<comment type="cofactor">
    <cofactor evidence="1">
        <name>(R)-lipoate</name>
        <dbReference type="ChEBI" id="CHEBI:83088"/>
    </cofactor>
</comment>
<evidence type="ECO:0000256" key="7">
    <source>
        <dbReference type="ARBA" id="ARBA00022823"/>
    </source>
</evidence>
<evidence type="ECO:0000313" key="11">
    <source>
        <dbReference type="EMBL" id="OLQ12103.1"/>
    </source>
</evidence>
<dbReference type="GO" id="GO:0005739">
    <property type="term" value="C:mitochondrion"/>
    <property type="evidence" value="ECO:0007669"/>
    <property type="project" value="TreeGrafter"/>
</dbReference>
<accession>A0A1Q9EXM3</accession>
<evidence type="ECO:0000256" key="4">
    <source>
        <dbReference type="ARBA" id="ARBA00012945"/>
    </source>
</evidence>
<evidence type="ECO:0000256" key="1">
    <source>
        <dbReference type="ARBA" id="ARBA00001938"/>
    </source>
</evidence>
<evidence type="ECO:0000256" key="3">
    <source>
        <dbReference type="ARBA" id="ARBA00007317"/>
    </source>
</evidence>
<gene>
    <name evidence="11" type="primary">odhB</name>
    <name evidence="11" type="ORF">AK812_SmicGene3949</name>
</gene>
<dbReference type="EMBL" id="LSRX01000048">
    <property type="protein sequence ID" value="OLQ12103.1"/>
    <property type="molecule type" value="Genomic_DNA"/>
</dbReference>
<keyword evidence="5" id="KW-0816">Tricarboxylic acid cycle</keyword>
<dbReference type="InterPro" id="IPR001078">
    <property type="entry name" value="2-oxoacid_DH_actylTfrase"/>
</dbReference>
<evidence type="ECO:0000256" key="5">
    <source>
        <dbReference type="ARBA" id="ARBA00022532"/>
    </source>
</evidence>
<dbReference type="SUPFAM" id="SSF52777">
    <property type="entry name" value="CoA-dependent acyltransferases"/>
    <property type="match status" value="1"/>
</dbReference>
<dbReference type="PANTHER" id="PTHR43416">
    <property type="entry name" value="DIHYDROLIPOYLLYSINE-RESIDUE SUCCINYLTRANSFERASE COMPONENT OF 2-OXOGLUTARATE DEHYDROGENASE COMPLEX, MITOCHONDRIAL-RELATED"/>
    <property type="match status" value="1"/>
</dbReference>
<dbReference type="InterPro" id="IPR050537">
    <property type="entry name" value="2-oxoacid_dehydrogenase"/>
</dbReference>
<evidence type="ECO:0000256" key="2">
    <source>
        <dbReference type="ARBA" id="ARBA00005145"/>
    </source>
</evidence>
<dbReference type="AlphaFoldDB" id="A0A1Q9EXM3"/>
<feature type="domain" description="2-oxoacid dehydrogenase acyltransferase catalytic" evidence="10">
    <location>
        <begin position="89"/>
        <end position="169"/>
    </location>
</feature>
<comment type="caution">
    <text evidence="11">The sequence shown here is derived from an EMBL/GenBank/DDBJ whole genome shotgun (WGS) entry which is preliminary data.</text>
</comment>
<comment type="similarity">
    <text evidence="3">Belongs to the 2-oxoacid dehydrogenase family.</text>
</comment>
<dbReference type="GO" id="GO:0006099">
    <property type="term" value="P:tricarboxylic acid cycle"/>
    <property type="evidence" value="ECO:0007669"/>
    <property type="project" value="UniProtKB-KW"/>
</dbReference>
<keyword evidence="12" id="KW-1185">Reference proteome</keyword>
<protein>
    <recommendedName>
        <fullName evidence="4">dihydrolipoyllysine-residue succinyltransferase</fullName>
        <ecNumber evidence="4">2.3.1.61</ecNumber>
    </recommendedName>
    <alternativeName>
        <fullName evidence="9">2-oxoglutarate dehydrogenase complex component E2</fullName>
    </alternativeName>
</protein>
<evidence type="ECO:0000256" key="9">
    <source>
        <dbReference type="ARBA" id="ARBA00032406"/>
    </source>
</evidence>
<dbReference type="OrthoDB" id="5391403at2759"/>
<dbReference type="GO" id="GO:0004149">
    <property type="term" value="F:dihydrolipoyllysine-residue succinyltransferase activity"/>
    <property type="evidence" value="ECO:0007669"/>
    <property type="project" value="UniProtKB-EC"/>
</dbReference>
<name>A0A1Q9EXM3_SYMMI</name>
<dbReference type="PANTHER" id="PTHR43416:SF5">
    <property type="entry name" value="DIHYDROLIPOYLLYSINE-RESIDUE SUCCINYLTRANSFERASE COMPONENT OF 2-OXOGLUTARATE DEHYDROGENASE COMPLEX, MITOCHONDRIAL"/>
    <property type="match status" value="1"/>
</dbReference>
<dbReference type="InterPro" id="IPR023213">
    <property type="entry name" value="CAT-like_dom_sf"/>
</dbReference>
<keyword evidence="6 11" id="KW-0808">Transferase</keyword>
<keyword evidence="7" id="KW-0450">Lipoyl</keyword>
<proteinExistence type="inferred from homology"/>
<dbReference type="Pfam" id="PF00198">
    <property type="entry name" value="2-oxoacid_dh"/>
    <property type="match status" value="1"/>
</dbReference>
<dbReference type="Gene3D" id="3.30.559.10">
    <property type="entry name" value="Chloramphenicol acetyltransferase-like domain"/>
    <property type="match status" value="1"/>
</dbReference>
<evidence type="ECO:0000259" key="10">
    <source>
        <dbReference type="Pfam" id="PF00198"/>
    </source>
</evidence>
<evidence type="ECO:0000256" key="8">
    <source>
        <dbReference type="ARBA" id="ARBA00023315"/>
    </source>
</evidence>
<sequence length="176" mass="19555">MPLTLIAVMPPASMLRSCWVSFQYMAKECTELTNIMSYRSQGQHACPLSLHFEKSKHARRTLFNVQDAEGTEQKSRGLVTSISKFTFAASLGVFGSMLGTPLIGSINSAAALGLHATKDRAVVLPNGEIGVRPIMYLALTYDHRLVDGREAVTFLCMIRDQVEDPRRCFLEPRIFS</sequence>
<dbReference type="EC" id="2.3.1.61" evidence="4"/>
<dbReference type="Proteomes" id="UP000186817">
    <property type="component" value="Unassembled WGS sequence"/>
</dbReference>
<keyword evidence="8" id="KW-0012">Acyltransferase</keyword>
<organism evidence="11 12">
    <name type="scientific">Symbiodinium microadriaticum</name>
    <name type="common">Dinoflagellate</name>
    <name type="synonym">Zooxanthella microadriatica</name>
    <dbReference type="NCBI Taxonomy" id="2951"/>
    <lineage>
        <taxon>Eukaryota</taxon>
        <taxon>Sar</taxon>
        <taxon>Alveolata</taxon>
        <taxon>Dinophyceae</taxon>
        <taxon>Suessiales</taxon>
        <taxon>Symbiodiniaceae</taxon>
        <taxon>Symbiodinium</taxon>
    </lineage>
</organism>
<evidence type="ECO:0000313" key="12">
    <source>
        <dbReference type="Proteomes" id="UP000186817"/>
    </source>
</evidence>
<comment type="pathway">
    <text evidence="2">Amino-acid degradation; L-lysine degradation via saccharopine pathway; glutaryl-CoA from L-lysine: step 6/6.</text>
</comment>
<evidence type="ECO:0000256" key="6">
    <source>
        <dbReference type="ARBA" id="ARBA00022679"/>
    </source>
</evidence>